<dbReference type="PANTHER" id="PTHR32444:SF63">
    <property type="entry name" value="G-TYPE LECTIN S-RECEPTOR-LIKE SERINE_THREONINE-PROTEIN KINASE RKS1"/>
    <property type="match status" value="1"/>
</dbReference>
<sequence length="275" mass="30319">MVHRPQQFVYKKSSPIWRAGAWNGQSLTGVQTVALRLKTYEMDYTNESSLFSNTSVNNNDETSVISTCTVGCGPSTICNTFNSVSECSCLPGYEPESPYDDAKSKCIEKRKELHTCGKEVCLKSCNCTAYASADVNVGGRGCYAWFSELNDVKQYHSVDGQDFYLRLDAAELVTSGTSIRTLEANCQGTTNNTCDNNVQGMKRRGCGPSINTILHVKMSFPMLEEPFVETSIRESFPKSRSDGIHSLDSPGLRRRSSSIKGITHDNVVTDQPMPV</sequence>
<evidence type="ECO:0000313" key="3">
    <source>
        <dbReference type="EMBL" id="KAK1387900.1"/>
    </source>
</evidence>
<dbReference type="Pfam" id="PF08276">
    <property type="entry name" value="PAN_2"/>
    <property type="match status" value="1"/>
</dbReference>
<evidence type="ECO:0000256" key="1">
    <source>
        <dbReference type="SAM" id="MobiDB-lite"/>
    </source>
</evidence>
<dbReference type="Proteomes" id="UP001237642">
    <property type="component" value="Unassembled WGS sequence"/>
</dbReference>
<name>A0AAD8MSL5_9APIA</name>
<feature type="compositionally biased region" description="Basic and acidic residues" evidence="1">
    <location>
        <begin position="234"/>
        <end position="245"/>
    </location>
</feature>
<dbReference type="InterPro" id="IPR003609">
    <property type="entry name" value="Pan_app"/>
</dbReference>
<organism evidence="3 4">
    <name type="scientific">Heracleum sosnowskyi</name>
    <dbReference type="NCBI Taxonomy" id="360622"/>
    <lineage>
        <taxon>Eukaryota</taxon>
        <taxon>Viridiplantae</taxon>
        <taxon>Streptophyta</taxon>
        <taxon>Embryophyta</taxon>
        <taxon>Tracheophyta</taxon>
        <taxon>Spermatophyta</taxon>
        <taxon>Magnoliopsida</taxon>
        <taxon>eudicotyledons</taxon>
        <taxon>Gunneridae</taxon>
        <taxon>Pentapetalae</taxon>
        <taxon>asterids</taxon>
        <taxon>campanulids</taxon>
        <taxon>Apiales</taxon>
        <taxon>Apiaceae</taxon>
        <taxon>Apioideae</taxon>
        <taxon>apioid superclade</taxon>
        <taxon>Tordylieae</taxon>
        <taxon>Tordyliinae</taxon>
        <taxon>Heracleum</taxon>
    </lineage>
</organism>
<gene>
    <name evidence="3" type="ORF">POM88_016078</name>
</gene>
<feature type="region of interest" description="Disordered" evidence="1">
    <location>
        <begin position="234"/>
        <end position="275"/>
    </location>
</feature>
<dbReference type="EMBL" id="JAUIZM010000004">
    <property type="protein sequence ID" value="KAK1387900.1"/>
    <property type="molecule type" value="Genomic_DNA"/>
</dbReference>
<protein>
    <recommendedName>
        <fullName evidence="2">Apple domain-containing protein</fullName>
    </recommendedName>
</protein>
<dbReference type="CDD" id="cd01098">
    <property type="entry name" value="PAN_AP_plant"/>
    <property type="match status" value="1"/>
</dbReference>
<evidence type="ECO:0000259" key="2">
    <source>
        <dbReference type="Pfam" id="PF08276"/>
    </source>
</evidence>
<keyword evidence="4" id="KW-1185">Reference proteome</keyword>
<reference evidence="3" key="2">
    <citation type="submission" date="2023-05" db="EMBL/GenBank/DDBJ databases">
        <authorList>
            <person name="Schelkunov M.I."/>
        </authorList>
    </citation>
    <scope>NUCLEOTIDE SEQUENCE</scope>
    <source>
        <strain evidence="3">Hsosn_3</strain>
        <tissue evidence="3">Leaf</tissue>
    </source>
</reference>
<accession>A0AAD8MSL5</accession>
<reference evidence="3" key="1">
    <citation type="submission" date="2023-02" db="EMBL/GenBank/DDBJ databases">
        <title>Genome of toxic invasive species Heracleum sosnowskyi carries increased number of genes despite the absence of recent whole-genome duplications.</title>
        <authorList>
            <person name="Schelkunov M."/>
            <person name="Shtratnikova V."/>
            <person name="Makarenko M."/>
            <person name="Klepikova A."/>
            <person name="Omelchenko D."/>
            <person name="Novikova G."/>
            <person name="Obukhova E."/>
            <person name="Bogdanov V."/>
            <person name="Penin A."/>
            <person name="Logacheva M."/>
        </authorList>
    </citation>
    <scope>NUCLEOTIDE SEQUENCE</scope>
    <source>
        <strain evidence="3">Hsosn_3</strain>
        <tissue evidence="3">Leaf</tissue>
    </source>
</reference>
<dbReference type="PANTHER" id="PTHR32444">
    <property type="entry name" value="BULB-TYPE LECTIN DOMAIN-CONTAINING PROTEIN"/>
    <property type="match status" value="1"/>
</dbReference>
<evidence type="ECO:0000313" key="4">
    <source>
        <dbReference type="Proteomes" id="UP001237642"/>
    </source>
</evidence>
<comment type="caution">
    <text evidence="3">The sequence shown here is derived from an EMBL/GenBank/DDBJ whole genome shotgun (WGS) entry which is preliminary data.</text>
</comment>
<feature type="domain" description="Apple" evidence="2">
    <location>
        <begin position="103"/>
        <end position="152"/>
    </location>
</feature>
<dbReference type="AlphaFoldDB" id="A0AAD8MSL5"/>
<proteinExistence type="predicted"/>